<dbReference type="Proteomes" id="UP000290975">
    <property type="component" value="Unassembled WGS sequence"/>
</dbReference>
<comment type="caution">
    <text evidence="1">The sequence shown here is derived from an EMBL/GenBank/DDBJ whole genome shotgun (WGS) entry which is preliminary data.</text>
</comment>
<accession>A0A401J7U3</accession>
<proteinExistence type="predicted"/>
<dbReference type="Pfam" id="PF05284">
    <property type="entry name" value="DUF736"/>
    <property type="match status" value="1"/>
</dbReference>
<name>A0A401J7U3_SPHXE</name>
<keyword evidence="2" id="KW-1185">Reference proteome</keyword>
<evidence type="ECO:0000313" key="2">
    <source>
        <dbReference type="Proteomes" id="UP000290975"/>
    </source>
</evidence>
<dbReference type="AlphaFoldDB" id="A0A401J7U3"/>
<dbReference type="InterPro" id="IPR007948">
    <property type="entry name" value="DUF736"/>
</dbReference>
<evidence type="ECO:0008006" key="3">
    <source>
        <dbReference type="Google" id="ProtNLM"/>
    </source>
</evidence>
<gene>
    <name evidence="1" type="ORF">MBESOW_P3963</name>
</gene>
<evidence type="ECO:0000313" key="1">
    <source>
        <dbReference type="EMBL" id="GBH32732.1"/>
    </source>
</evidence>
<sequence>MQIGCFEQSGDGFVGRLPTLTLDVPLRLVPTGFTGHGRAPDWRVHLADDGAPEGIGLEVGSGWNHDGKAGGFITVQLDCPSFPRPVRANLLRSHRDDEAHVLLWSPRLRRPNAEQA</sequence>
<protein>
    <recommendedName>
        <fullName evidence="3">DUF736 domain-containing protein</fullName>
    </recommendedName>
</protein>
<dbReference type="EMBL" id="BBQY01000045">
    <property type="protein sequence ID" value="GBH32732.1"/>
    <property type="molecule type" value="Genomic_DNA"/>
</dbReference>
<organism evidence="1 2">
    <name type="scientific">Sphingobium xenophagum</name>
    <dbReference type="NCBI Taxonomy" id="121428"/>
    <lineage>
        <taxon>Bacteria</taxon>
        <taxon>Pseudomonadati</taxon>
        <taxon>Pseudomonadota</taxon>
        <taxon>Alphaproteobacteria</taxon>
        <taxon>Sphingomonadales</taxon>
        <taxon>Sphingomonadaceae</taxon>
        <taxon>Sphingobium</taxon>
    </lineage>
</organism>
<reference evidence="1 2" key="1">
    <citation type="submission" date="2014-12" db="EMBL/GenBank/DDBJ databases">
        <title>Whole genome sequencing of Sphingobium xenophagum OW59.</title>
        <authorList>
            <person name="Ohta Y."/>
            <person name="Nishi S."/>
            <person name="Hatada Y."/>
        </authorList>
    </citation>
    <scope>NUCLEOTIDE SEQUENCE [LARGE SCALE GENOMIC DNA]</scope>
    <source>
        <strain evidence="1 2">OW59</strain>
    </source>
</reference>
<dbReference type="RefSeq" id="WP_006951939.1">
    <property type="nucleotide sequence ID" value="NZ_BBQY01000045.1"/>
</dbReference>